<dbReference type="PANTHER" id="PTHR33840:SF2">
    <property type="entry name" value="TLE1 PHOSPHOLIPASE DOMAIN-CONTAINING PROTEIN"/>
    <property type="match status" value="1"/>
</dbReference>
<dbReference type="PANTHER" id="PTHR33840">
    <property type="match status" value="1"/>
</dbReference>
<proteinExistence type="predicted"/>
<evidence type="ECO:0000313" key="3">
    <source>
        <dbReference type="EMBL" id="KAF7358959.1"/>
    </source>
</evidence>
<feature type="domain" description="T6SS Phospholipase effector Tle1-like catalytic" evidence="2">
    <location>
        <begin position="367"/>
        <end position="400"/>
    </location>
</feature>
<feature type="domain" description="T6SS Phospholipase effector Tle1-like catalytic" evidence="2">
    <location>
        <begin position="133"/>
        <end position="366"/>
    </location>
</feature>
<dbReference type="AlphaFoldDB" id="A0A8H7D1V7"/>
<dbReference type="Pfam" id="PF09994">
    <property type="entry name" value="T6SS_Tle1-like_cat"/>
    <property type="match status" value="2"/>
</dbReference>
<evidence type="ECO:0000256" key="1">
    <source>
        <dbReference type="SAM" id="MobiDB-lite"/>
    </source>
</evidence>
<dbReference type="InterPro" id="IPR018712">
    <property type="entry name" value="Tle1-like_cat"/>
</dbReference>
<dbReference type="Proteomes" id="UP000623467">
    <property type="component" value="Unassembled WGS sequence"/>
</dbReference>
<reference evidence="3" key="1">
    <citation type="submission" date="2020-05" db="EMBL/GenBank/DDBJ databases">
        <title>Mycena genomes resolve the evolution of fungal bioluminescence.</title>
        <authorList>
            <person name="Tsai I.J."/>
        </authorList>
    </citation>
    <scope>NUCLEOTIDE SEQUENCE</scope>
    <source>
        <strain evidence="3">160909Yilan</strain>
    </source>
</reference>
<accession>A0A8H7D1V7</accession>
<evidence type="ECO:0000313" key="4">
    <source>
        <dbReference type="Proteomes" id="UP000623467"/>
    </source>
</evidence>
<feature type="compositionally biased region" description="Polar residues" evidence="1">
    <location>
        <begin position="101"/>
        <end position="123"/>
    </location>
</feature>
<evidence type="ECO:0000259" key="2">
    <source>
        <dbReference type="Pfam" id="PF09994"/>
    </source>
</evidence>
<dbReference type="EMBL" id="JACAZH010000009">
    <property type="protein sequence ID" value="KAF7358959.1"/>
    <property type="molecule type" value="Genomic_DNA"/>
</dbReference>
<keyword evidence="4" id="KW-1185">Reference proteome</keyword>
<sequence length="574" mass="64605">MYDFVSQDFATAVENRLFELACTGIYSFRNRTRHYKLGRDRKRPLVLHIIVYTHTNLSTNTRWFGSQMEPSPTINTRLHKSFETDHTLFDQNGISGLPLASSPQSSSFTHTQQPFNGSASSTTGVIPPEHPFRTLVLCFDGTGDQFDNDNSNIVQLFSMLLKGDRSRQMVYYQAGMGTYTTPQIATPFWSAISKLLDKVLLTANKRILGLGWSLNAHVMGKSFVNICGYEFLMQNYTAKDRICIFGFSRGAYTARSLAGMLHKVGLLPADNHQQVPFAVLGSTRQKVTSWLSEPFGSNLACGASILRNVIQPLLGAQTRYYHASASANKPSQYKMYTNDTEVGWAQSNAFKKAFSIDVDIEFVGVWVWFAGCHCDVGGGSVANDVVQNLARIPLRWMIRECFKTNSGIMFTCEGLRSIGLDPDKLYPEVAPRPPALPLGNLRIQSIPSKQLSKKQTEAAITNFANGETTPPTHRTEEELDLLDSVCPIYDQLSLSWPWWILEFLPIKQHYHQGDNSWVTEWGWNMGRGRKIPRQKTNGIRVHRSVKTRLEAQTESGGKYKPKATFDLERATWVD</sequence>
<comment type="caution">
    <text evidence="3">The sequence shown here is derived from an EMBL/GenBank/DDBJ whole genome shotgun (WGS) entry which is preliminary data.</text>
</comment>
<organism evidence="3 4">
    <name type="scientific">Mycena sanguinolenta</name>
    <dbReference type="NCBI Taxonomy" id="230812"/>
    <lineage>
        <taxon>Eukaryota</taxon>
        <taxon>Fungi</taxon>
        <taxon>Dikarya</taxon>
        <taxon>Basidiomycota</taxon>
        <taxon>Agaricomycotina</taxon>
        <taxon>Agaricomycetes</taxon>
        <taxon>Agaricomycetidae</taxon>
        <taxon>Agaricales</taxon>
        <taxon>Marasmiineae</taxon>
        <taxon>Mycenaceae</taxon>
        <taxon>Mycena</taxon>
    </lineage>
</organism>
<gene>
    <name evidence="3" type="ORF">MSAN_01236300</name>
</gene>
<feature type="region of interest" description="Disordered" evidence="1">
    <location>
        <begin position="100"/>
        <end position="123"/>
    </location>
</feature>
<dbReference type="OrthoDB" id="3162439at2759"/>
<name>A0A8H7D1V7_9AGAR</name>
<protein>
    <submittedName>
        <fullName evidence="3">DUF2235 domain-containing protein</fullName>
    </submittedName>
</protein>